<dbReference type="GO" id="GO:0016887">
    <property type="term" value="F:ATP hydrolysis activity"/>
    <property type="evidence" value="ECO:0007669"/>
    <property type="project" value="InterPro"/>
</dbReference>
<dbReference type="GO" id="GO:0005524">
    <property type="term" value="F:ATP binding"/>
    <property type="evidence" value="ECO:0007669"/>
    <property type="project" value="InterPro"/>
</dbReference>
<sequence>MAGRNLTRQAAAVRDDLDSMPSPAVPIVPVAPCLDLSDGTWSSTAFTERALGEGLRHVRRGSFPCGDVTLAELLALGDVEVAEHLTGALAVLLRIEPRMLVLVSVSRGNGELTVAGADRGDVDRVTADLVANLRQEPSADQDEVLVGFWAHGAVPPRARRRLRAPAWSEIAGNYAASTGSGLTELMAATEPGPGGLVLWHGEPGTGKSHALRALIREWRRWCDAHFIADPETFLGPDAGYLLGTLLRSSRHGRGQLIILEDAGELLAADARAVAGQALSRLLNVSDGLLGEGLRAVVLVTTNEPLRRLHPAVVRPGRCWAEVEFARLDASAADAWLQARGVDARAGRAMTLAELYALARGRLLDDTAPVGFAPG</sequence>
<dbReference type="AlphaFoldDB" id="A0A9E7C3F4"/>
<protein>
    <recommendedName>
        <fullName evidence="1">AAA+ ATPase domain-containing protein</fullName>
    </recommendedName>
</protein>
<dbReference type="EMBL" id="CP087164">
    <property type="protein sequence ID" value="UGS38502.1"/>
    <property type="molecule type" value="Genomic_DNA"/>
</dbReference>
<evidence type="ECO:0000313" key="3">
    <source>
        <dbReference type="Proteomes" id="UP001162834"/>
    </source>
</evidence>
<gene>
    <name evidence="2" type="ORF">DSM104329_04931</name>
</gene>
<dbReference type="InterPro" id="IPR003593">
    <property type="entry name" value="AAA+_ATPase"/>
</dbReference>
<dbReference type="Gene3D" id="3.40.50.300">
    <property type="entry name" value="P-loop containing nucleotide triphosphate hydrolases"/>
    <property type="match status" value="1"/>
</dbReference>
<dbReference type="SUPFAM" id="SSF52540">
    <property type="entry name" value="P-loop containing nucleoside triphosphate hydrolases"/>
    <property type="match status" value="1"/>
</dbReference>
<evidence type="ECO:0000313" key="2">
    <source>
        <dbReference type="EMBL" id="UGS38502.1"/>
    </source>
</evidence>
<dbReference type="KEGG" id="sbae:DSM104329_04931"/>
<dbReference type="InterPro" id="IPR045969">
    <property type="entry name" value="DUF5925"/>
</dbReference>
<organism evidence="2 3">
    <name type="scientific">Capillimicrobium parvum</name>
    <dbReference type="NCBI Taxonomy" id="2884022"/>
    <lineage>
        <taxon>Bacteria</taxon>
        <taxon>Bacillati</taxon>
        <taxon>Actinomycetota</taxon>
        <taxon>Thermoleophilia</taxon>
        <taxon>Solirubrobacterales</taxon>
        <taxon>Capillimicrobiaceae</taxon>
        <taxon>Capillimicrobium</taxon>
    </lineage>
</organism>
<dbReference type="Pfam" id="PF00004">
    <property type="entry name" value="AAA"/>
    <property type="match status" value="1"/>
</dbReference>
<accession>A0A9E7C3F4</accession>
<reference evidence="2" key="1">
    <citation type="journal article" date="2022" name="Int. J. Syst. Evol. Microbiol.">
        <title>Pseudomonas aegrilactucae sp. nov. and Pseudomonas morbosilactucae sp. nov., pathogens causing bacterial rot of lettuce in Japan.</title>
        <authorList>
            <person name="Sawada H."/>
            <person name="Fujikawa T."/>
            <person name="Satou M."/>
        </authorList>
    </citation>
    <scope>NUCLEOTIDE SEQUENCE</scope>
    <source>
        <strain evidence="2">0166_1</strain>
    </source>
</reference>
<evidence type="ECO:0000259" key="1">
    <source>
        <dbReference type="SMART" id="SM00382"/>
    </source>
</evidence>
<dbReference type="Pfam" id="PF19347">
    <property type="entry name" value="DUF5925"/>
    <property type="match status" value="1"/>
</dbReference>
<keyword evidence="3" id="KW-1185">Reference proteome</keyword>
<proteinExistence type="predicted"/>
<dbReference type="Proteomes" id="UP001162834">
    <property type="component" value="Chromosome"/>
</dbReference>
<dbReference type="InterPro" id="IPR027417">
    <property type="entry name" value="P-loop_NTPase"/>
</dbReference>
<feature type="domain" description="AAA+ ATPase" evidence="1">
    <location>
        <begin position="193"/>
        <end position="324"/>
    </location>
</feature>
<dbReference type="InterPro" id="IPR003959">
    <property type="entry name" value="ATPase_AAA_core"/>
</dbReference>
<name>A0A9E7C3F4_9ACTN</name>
<dbReference type="SMART" id="SM00382">
    <property type="entry name" value="AAA"/>
    <property type="match status" value="1"/>
</dbReference>